<dbReference type="SMART" id="SM00450">
    <property type="entry name" value="RHOD"/>
    <property type="match status" value="1"/>
</dbReference>
<protein>
    <submittedName>
        <fullName evidence="2">Rhodanese-like domain-containing protein</fullName>
    </submittedName>
</protein>
<dbReference type="PANTHER" id="PTHR43031:SF1">
    <property type="entry name" value="PYRIDINE NUCLEOTIDE-DISULPHIDE OXIDOREDUCTASE"/>
    <property type="match status" value="1"/>
</dbReference>
<dbReference type="RefSeq" id="WP_316661218.1">
    <property type="nucleotide sequence ID" value="NZ_JAWHTF010000001.1"/>
</dbReference>
<name>A0ABU3U4L6_9FLAO</name>
<dbReference type="PROSITE" id="PS50206">
    <property type="entry name" value="RHODANESE_3"/>
    <property type="match status" value="1"/>
</dbReference>
<dbReference type="InterPro" id="IPR036873">
    <property type="entry name" value="Rhodanese-like_dom_sf"/>
</dbReference>
<dbReference type="SUPFAM" id="SSF52821">
    <property type="entry name" value="Rhodanese/Cell cycle control phosphatase"/>
    <property type="match status" value="1"/>
</dbReference>
<reference evidence="2 3" key="1">
    <citation type="submission" date="2023-10" db="EMBL/GenBank/DDBJ databases">
        <title>Marimonas sp. nov. isolated from tidal mud flat.</title>
        <authorList>
            <person name="Jaincy N.J."/>
            <person name="Srinivasan S."/>
            <person name="Lee S.-S."/>
        </authorList>
    </citation>
    <scope>NUCLEOTIDE SEQUENCE [LARGE SCALE GENOMIC DNA]</scope>
    <source>
        <strain evidence="2 3">MJ-SS3</strain>
    </source>
</reference>
<dbReference type="InterPro" id="IPR001763">
    <property type="entry name" value="Rhodanese-like_dom"/>
</dbReference>
<dbReference type="Proteomes" id="UP001268651">
    <property type="component" value="Unassembled WGS sequence"/>
</dbReference>
<dbReference type="CDD" id="cd00158">
    <property type="entry name" value="RHOD"/>
    <property type="match status" value="1"/>
</dbReference>
<comment type="caution">
    <text evidence="2">The sequence shown here is derived from an EMBL/GenBank/DDBJ whole genome shotgun (WGS) entry which is preliminary data.</text>
</comment>
<dbReference type="PROSITE" id="PS51257">
    <property type="entry name" value="PROKAR_LIPOPROTEIN"/>
    <property type="match status" value="1"/>
</dbReference>
<dbReference type="Gene3D" id="3.40.250.10">
    <property type="entry name" value="Rhodanese-like domain"/>
    <property type="match status" value="1"/>
</dbReference>
<gene>
    <name evidence="2" type="ORF">RXV94_04220</name>
</gene>
<sequence length="134" mass="15139">MKNLFFLCCLVTALFTASCKKDVKSSEEIITVISPEEMQELLLIDGVQLVDVRTPEEYNDGYIANSQNIDFKSPTFDEDIEKLDKNKPVILYCRSGGRSAKCAQKMKDAGFVKIYDLDGGISKWEHEGFEISLE</sequence>
<evidence type="ECO:0000313" key="3">
    <source>
        <dbReference type="Proteomes" id="UP001268651"/>
    </source>
</evidence>
<dbReference type="PANTHER" id="PTHR43031">
    <property type="entry name" value="FAD-DEPENDENT OXIDOREDUCTASE"/>
    <property type="match status" value="1"/>
</dbReference>
<evidence type="ECO:0000259" key="1">
    <source>
        <dbReference type="PROSITE" id="PS50206"/>
    </source>
</evidence>
<dbReference type="InterPro" id="IPR050229">
    <property type="entry name" value="GlpE_sulfurtransferase"/>
</dbReference>
<keyword evidence="3" id="KW-1185">Reference proteome</keyword>
<feature type="domain" description="Rhodanese" evidence="1">
    <location>
        <begin position="43"/>
        <end position="133"/>
    </location>
</feature>
<evidence type="ECO:0000313" key="2">
    <source>
        <dbReference type="EMBL" id="MDU8885355.1"/>
    </source>
</evidence>
<proteinExistence type="predicted"/>
<dbReference type="Pfam" id="PF00581">
    <property type="entry name" value="Rhodanese"/>
    <property type="match status" value="1"/>
</dbReference>
<organism evidence="2 3">
    <name type="scientific">Gilvirhabdus luticola</name>
    <dbReference type="NCBI Taxonomy" id="3079858"/>
    <lineage>
        <taxon>Bacteria</taxon>
        <taxon>Pseudomonadati</taxon>
        <taxon>Bacteroidota</taxon>
        <taxon>Flavobacteriia</taxon>
        <taxon>Flavobacteriales</taxon>
        <taxon>Flavobacteriaceae</taxon>
        <taxon>Gilvirhabdus</taxon>
    </lineage>
</organism>
<accession>A0ABU3U4L6</accession>
<dbReference type="EMBL" id="JAWHTF010000001">
    <property type="protein sequence ID" value="MDU8885355.1"/>
    <property type="molecule type" value="Genomic_DNA"/>
</dbReference>